<proteinExistence type="predicted"/>
<keyword evidence="2" id="KW-0808">Transferase</keyword>
<dbReference type="AlphaFoldDB" id="A0A6J4TVA3"/>
<feature type="region of interest" description="Disordered" evidence="1">
    <location>
        <begin position="46"/>
        <end position="141"/>
    </location>
</feature>
<organism evidence="2">
    <name type="scientific">uncultured Solirubrobacteraceae bacterium</name>
    <dbReference type="NCBI Taxonomy" id="1162706"/>
    <lineage>
        <taxon>Bacteria</taxon>
        <taxon>Bacillati</taxon>
        <taxon>Actinomycetota</taxon>
        <taxon>Thermoleophilia</taxon>
        <taxon>Solirubrobacterales</taxon>
        <taxon>Solirubrobacteraceae</taxon>
        <taxon>environmental samples</taxon>
    </lineage>
</organism>
<accession>A0A6J4TVA3</accession>
<feature type="compositionally biased region" description="Basic residues" evidence="1">
    <location>
        <begin position="89"/>
        <end position="111"/>
    </location>
</feature>
<feature type="compositionally biased region" description="Basic and acidic residues" evidence="1">
    <location>
        <begin position="47"/>
        <end position="61"/>
    </location>
</feature>
<name>A0A6J4TVA3_9ACTN</name>
<reference evidence="2" key="1">
    <citation type="submission" date="2020-02" db="EMBL/GenBank/DDBJ databases">
        <authorList>
            <person name="Meier V. D."/>
        </authorList>
    </citation>
    <scope>NUCLEOTIDE SEQUENCE</scope>
    <source>
        <strain evidence="2">AVDCRST_MAG30</strain>
    </source>
</reference>
<feature type="non-terminal residue" evidence="2">
    <location>
        <position position="1"/>
    </location>
</feature>
<dbReference type="EMBL" id="CADCVS010000524">
    <property type="protein sequence ID" value="CAA9533353.1"/>
    <property type="molecule type" value="Genomic_DNA"/>
</dbReference>
<protein>
    <submittedName>
        <fullName evidence="2">Glycosyl transferase, family 2</fullName>
    </submittedName>
</protein>
<dbReference type="GO" id="GO:0016740">
    <property type="term" value="F:transferase activity"/>
    <property type="evidence" value="ECO:0007669"/>
    <property type="project" value="UniProtKB-KW"/>
</dbReference>
<sequence>DLHPPQRALDLPDLLDVRAAARLHDGRVPVRDRGARPVRPLRLLLPDGRRRGERAVADPRRRAVQRGDAARGARRDRRPALGPADHAPAHLRARASRRARARRRAFALRARRQADRPARHHGRRRCAAHGPYRGARGDQGM</sequence>
<evidence type="ECO:0000313" key="2">
    <source>
        <dbReference type="EMBL" id="CAA9533353.1"/>
    </source>
</evidence>
<feature type="non-terminal residue" evidence="2">
    <location>
        <position position="141"/>
    </location>
</feature>
<evidence type="ECO:0000256" key="1">
    <source>
        <dbReference type="SAM" id="MobiDB-lite"/>
    </source>
</evidence>
<feature type="compositionally biased region" description="Basic residues" evidence="1">
    <location>
        <begin position="118"/>
        <end position="127"/>
    </location>
</feature>
<gene>
    <name evidence="2" type="ORF">AVDCRST_MAG30-3987</name>
</gene>